<dbReference type="Pfam" id="PF07696">
    <property type="entry name" value="7TMR-DISMED2"/>
    <property type="match status" value="1"/>
</dbReference>
<proteinExistence type="predicted"/>
<feature type="coiled-coil region" evidence="1">
    <location>
        <begin position="388"/>
        <end position="464"/>
    </location>
</feature>
<evidence type="ECO:0000256" key="2">
    <source>
        <dbReference type="SAM" id="Phobius"/>
    </source>
</evidence>
<dbReference type="InterPro" id="IPR011622">
    <property type="entry name" value="7TMR_DISM_rcpt_extracell_dom2"/>
</dbReference>
<evidence type="ECO:0000259" key="3">
    <source>
        <dbReference type="Pfam" id="PF07695"/>
    </source>
</evidence>
<dbReference type="Pfam" id="PF07695">
    <property type="entry name" value="7TMR-DISM_7TM"/>
    <property type="match status" value="1"/>
</dbReference>
<gene>
    <name evidence="6" type="ORF">PEDI_44930</name>
</gene>
<dbReference type="Pfam" id="PF12760">
    <property type="entry name" value="Zn_ribbon_IS1595"/>
    <property type="match status" value="1"/>
</dbReference>
<dbReference type="AlphaFoldDB" id="A0AAN5AP36"/>
<evidence type="ECO:0000313" key="7">
    <source>
        <dbReference type="Proteomes" id="UP001310022"/>
    </source>
</evidence>
<keyword evidence="2" id="KW-1133">Transmembrane helix</keyword>
<keyword evidence="2" id="KW-0812">Transmembrane</keyword>
<feature type="transmembrane region" description="Helical" evidence="2">
    <location>
        <begin position="329"/>
        <end position="353"/>
    </location>
</feature>
<protein>
    <recommendedName>
        <fullName evidence="8">Receptor</fullName>
    </recommendedName>
</protein>
<evidence type="ECO:0000313" key="6">
    <source>
        <dbReference type="EMBL" id="GJM63941.1"/>
    </source>
</evidence>
<dbReference type="Proteomes" id="UP001310022">
    <property type="component" value="Unassembled WGS sequence"/>
</dbReference>
<sequence>MLFTSLNFWSLDQEEWLAPSPEAKRTVYDLADVPVFLDASNEMTISDILEGEDNLIFTDYEKFAKRQFRTGINYWAKLNIKLPDDVGVGRILEMHDHNIYELEFYQVFPDGSYTSVKEGSSIKWHDREMGYKNFTFPLNASNGENQVIFVKISSPYQVDTHFAIKTYEGFLERAVSEYVFLGGYYGIFFLLFIYCLASFIGLRERLYLLFLGYIIMLGIYFSSRDGLGFQYFWPSFPIFNVYSLNMAKYVGIIIGGAFYLYFFKVEGVVKNYWRFFWMGSLIWTVIFLVANYAESLVILSYIFDWVPPFILVLFSIVNFRRSNSAFKILAISIFILGASLLINEGVVNGIIPFNFYTHYFFRVAYLFHVIMIFVALGDRLRLAKLAQKEALIKLNQEEMDKAAALEELNQQQQENIKLANKVNEELEQKVAERTTEIKAKQDELELANEELAKQAEQIHQMNILLDTDNYKLKKKWKEERSNRVKAKRLEYEEFLELFPDELACYRHLENIKWSEGYECLKCGNEKFFKGSQKFARRCTKCGYNESITTNTAFQGVKFSIQKAFYIAYVVNSKFDITQDKLAKILDLRIGTVNAFNKKLQEYERKHKNEMEFL</sequence>
<dbReference type="InterPro" id="IPR024442">
    <property type="entry name" value="Transposase_Zn_ribbon"/>
</dbReference>
<dbReference type="InterPro" id="IPR011623">
    <property type="entry name" value="7TMR_DISM_rcpt_extracell_dom1"/>
</dbReference>
<keyword evidence="7" id="KW-1185">Reference proteome</keyword>
<feature type="domain" description="7TM-DISM receptor extracellular" evidence="4">
    <location>
        <begin position="33"/>
        <end position="163"/>
    </location>
</feature>
<feature type="domain" description="7TM-DISM receptor extracellular" evidence="3">
    <location>
        <begin position="177"/>
        <end position="379"/>
    </location>
</feature>
<dbReference type="EMBL" id="BQKE01000003">
    <property type="protein sequence ID" value="GJM63941.1"/>
    <property type="molecule type" value="Genomic_DNA"/>
</dbReference>
<dbReference type="Gene3D" id="2.60.40.2380">
    <property type="match status" value="1"/>
</dbReference>
<reference evidence="6 7" key="1">
    <citation type="submission" date="2021-12" db="EMBL/GenBank/DDBJ databases">
        <title>Genome sequencing of bacteria with rrn-lacking chromosome and rrn-plasmid.</title>
        <authorList>
            <person name="Anda M."/>
            <person name="Iwasaki W."/>
        </authorList>
    </citation>
    <scope>NUCLEOTIDE SEQUENCE [LARGE SCALE GENOMIC DNA]</scope>
    <source>
        <strain evidence="6 7">NBRC 15940</strain>
    </source>
</reference>
<evidence type="ECO:0000256" key="1">
    <source>
        <dbReference type="SAM" id="Coils"/>
    </source>
</evidence>
<feature type="transmembrane region" description="Helical" evidence="2">
    <location>
        <begin position="359"/>
        <end position="377"/>
    </location>
</feature>
<keyword evidence="2" id="KW-0472">Membrane</keyword>
<evidence type="ECO:0000259" key="4">
    <source>
        <dbReference type="Pfam" id="PF07696"/>
    </source>
</evidence>
<evidence type="ECO:0000259" key="5">
    <source>
        <dbReference type="Pfam" id="PF12760"/>
    </source>
</evidence>
<feature type="transmembrane region" description="Helical" evidence="2">
    <location>
        <begin position="206"/>
        <end position="222"/>
    </location>
</feature>
<feature type="transmembrane region" description="Helical" evidence="2">
    <location>
        <begin position="242"/>
        <end position="263"/>
    </location>
</feature>
<comment type="caution">
    <text evidence="6">The sequence shown here is derived from an EMBL/GenBank/DDBJ whole genome shotgun (WGS) entry which is preliminary data.</text>
</comment>
<feature type="transmembrane region" description="Helical" evidence="2">
    <location>
        <begin position="275"/>
        <end position="292"/>
    </location>
</feature>
<keyword evidence="1" id="KW-0175">Coiled coil</keyword>
<organism evidence="6 7">
    <name type="scientific">Persicobacter diffluens</name>
    <dbReference type="NCBI Taxonomy" id="981"/>
    <lineage>
        <taxon>Bacteria</taxon>
        <taxon>Pseudomonadati</taxon>
        <taxon>Bacteroidota</taxon>
        <taxon>Cytophagia</taxon>
        <taxon>Cytophagales</taxon>
        <taxon>Persicobacteraceae</taxon>
        <taxon>Persicobacter</taxon>
    </lineage>
</organism>
<feature type="domain" description="Transposase zinc-ribbon" evidence="5">
    <location>
        <begin position="499"/>
        <end position="543"/>
    </location>
</feature>
<feature type="transmembrane region" description="Helical" evidence="2">
    <location>
        <begin position="178"/>
        <end position="199"/>
    </location>
</feature>
<name>A0AAN5AP36_9BACT</name>
<accession>A0AAN5AP36</accession>
<feature type="transmembrane region" description="Helical" evidence="2">
    <location>
        <begin position="298"/>
        <end position="317"/>
    </location>
</feature>
<evidence type="ECO:0008006" key="8">
    <source>
        <dbReference type="Google" id="ProtNLM"/>
    </source>
</evidence>